<dbReference type="AlphaFoldDB" id="E0TEF3"/>
<sequence>MPRPRPKALTLTDAAAERMREIMAAADDAFIGVKIGVKNGGCAGMEYTMDYATDRAPLDEVVEDRGITILIDPKAILFLLGTEVDYVTEKLSSRFVFNNPNQTDACGCGESVTIVPARNEA</sequence>
<dbReference type="NCBIfam" id="TIGR00049">
    <property type="entry name" value="iron-sulfur cluster assembly accessory protein"/>
    <property type="match status" value="1"/>
</dbReference>
<dbReference type="FunFam" id="2.60.300.12:FF:000001">
    <property type="entry name" value="Iron-binding protein IscA"/>
    <property type="match status" value="1"/>
</dbReference>
<dbReference type="Gene3D" id="2.60.300.12">
    <property type="entry name" value="HesB-like domain"/>
    <property type="match status" value="1"/>
</dbReference>
<dbReference type="Proteomes" id="UP000001302">
    <property type="component" value="Chromosome"/>
</dbReference>
<keyword evidence="4" id="KW-1185">Reference proteome</keyword>
<dbReference type="InterPro" id="IPR016092">
    <property type="entry name" value="ATAP"/>
</dbReference>
<reference evidence="4" key="1">
    <citation type="submission" date="2010-08" db="EMBL/GenBank/DDBJ databases">
        <title>Genome sequence of Parvularcula bermudensis HTCC2503.</title>
        <authorList>
            <person name="Kang D.-M."/>
            <person name="Oh H.-M."/>
            <person name="Cho J.-C."/>
        </authorList>
    </citation>
    <scope>NUCLEOTIDE SEQUENCE [LARGE SCALE GENOMIC DNA]</scope>
    <source>
        <strain evidence="4">ATCC BAA-594 / HTCC2503 / KCTC 12087</strain>
    </source>
</reference>
<dbReference type="InterPro" id="IPR035903">
    <property type="entry name" value="HesB-like_dom_sf"/>
</dbReference>
<dbReference type="RefSeq" id="WP_013301013.1">
    <property type="nucleotide sequence ID" value="NC_014414.1"/>
</dbReference>
<dbReference type="EMBL" id="CP002156">
    <property type="protein sequence ID" value="ADM10039.1"/>
    <property type="molecule type" value="Genomic_DNA"/>
</dbReference>
<dbReference type="OrthoDB" id="9801228at2"/>
<dbReference type="GO" id="GO:0016226">
    <property type="term" value="P:iron-sulfur cluster assembly"/>
    <property type="evidence" value="ECO:0007669"/>
    <property type="project" value="InterPro"/>
</dbReference>
<reference evidence="3 4" key="2">
    <citation type="journal article" date="2011" name="J. Bacteriol.">
        <title>Complete genome sequence of strain HTCC2503T of Parvularcula bermudensis, the type species of the order "Parvularculales" in the class Alphaproteobacteria.</title>
        <authorList>
            <person name="Oh H.M."/>
            <person name="Kang I."/>
            <person name="Vergin K.L."/>
            <person name="Kang D."/>
            <person name="Rhee K.H."/>
            <person name="Giovannoni S.J."/>
            <person name="Cho J.C."/>
        </authorList>
    </citation>
    <scope>NUCLEOTIDE SEQUENCE [LARGE SCALE GENOMIC DNA]</scope>
    <source>
        <strain evidence="4">ATCC BAA-594 / HTCC2503 / KCTC 12087</strain>
    </source>
</reference>
<accession>E0TEF3</accession>
<evidence type="ECO:0000313" key="4">
    <source>
        <dbReference type="Proteomes" id="UP000001302"/>
    </source>
</evidence>
<dbReference type="GO" id="GO:0051537">
    <property type="term" value="F:2 iron, 2 sulfur cluster binding"/>
    <property type="evidence" value="ECO:0007669"/>
    <property type="project" value="UniProtKB-ARBA"/>
</dbReference>
<dbReference type="Pfam" id="PF01521">
    <property type="entry name" value="Fe-S_biosyn"/>
    <property type="match status" value="1"/>
</dbReference>
<dbReference type="InterPro" id="IPR050322">
    <property type="entry name" value="Fe-S_cluster_asmbl/transfer"/>
</dbReference>
<dbReference type="KEGG" id="pbr:PB2503_09934"/>
<evidence type="ECO:0000259" key="2">
    <source>
        <dbReference type="Pfam" id="PF01521"/>
    </source>
</evidence>
<dbReference type="SUPFAM" id="SSF89360">
    <property type="entry name" value="HesB-like domain"/>
    <property type="match status" value="1"/>
</dbReference>
<proteinExistence type="inferred from homology"/>
<dbReference type="GO" id="GO:0005829">
    <property type="term" value="C:cytosol"/>
    <property type="evidence" value="ECO:0007669"/>
    <property type="project" value="TreeGrafter"/>
</dbReference>
<dbReference type="PANTHER" id="PTHR10072:SF41">
    <property type="entry name" value="IRON-SULFUR CLUSTER ASSEMBLY 1 HOMOLOG, MITOCHONDRIAL"/>
    <property type="match status" value="1"/>
</dbReference>
<evidence type="ECO:0000313" key="3">
    <source>
        <dbReference type="EMBL" id="ADM10039.1"/>
    </source>
</evidence>
<feature type="domain" description="Core" evidence="2">
    <location>
        <begin position="9"/>
        <end position="110"/>
    </location>
</feature>
<gene>
    <name evidence="3" type="ordered locus">PB2503_09934</name>
</gene>
<dbReference type="PANTHER" id="PTHR10072">
    <property type="entry name" value="IRON-SULFUR CLUSTER ASSEMBLY PROTEIN"/>
    <property type="match status" value="1"/>
</dbReference>
<organism evidence="3 4">
    <name type="scientific">Parvularcula bermudensis (strain ATCC BAA-594 / HTCC2503 / KCTC 12087)</name>
    <dbReference type="NCBI Taxonomy" id="314260"/>
    <lineage>
        <taxon>Bacteria</taxon>
        <taxon>Pseudomonadati</taxon>
        <taxon>Pseudomonadota</taxon>
        <taxon>Alphaproteobacteria</taxon>
        <taxon>Parvularculales</taxon>
        <taxon>Parvularculaceae</taxon>
        <taxon>Parvularcula</taxon>
    </lineage>
</organism>
<dbReference type="InterPro" id="IPR000361">
    <property type="entry name" value="ATAP_core_dom"/>
</dbReference>
<name>E0TEF3_PARBH</name>
<dbReference type="HOGENOM" id="CLU_069054_4_2_5"/>
<dbReference type="eggNOG" id="COG0316">
    <property type="taxonomic scope" value="Bacteria"/>
</dbReference>
<evidence type="ECO:0000256" key="1">
    <source>
        <dbReference type="ARBA" id="ARBA00006718"/>
    </source>
</evidence>
<protein>
    <submittedName>
        <fullName evidence="3">HesB/YadR/YfhF</fullName>
    </submittedName>
</protein>
<dbReference type="STRING" id="314260.PB2503_09934"/>
<comment type="similarity">
    <text evidence="1">Belongs to the HesB/IscA family.</text>
</comment>